<dbReference type="InterPro" id="IPR000182">
    <property type="entry name" value="GNAT_dom"/>
</dbReference>
<dbReference type="HAMAP" id="MF_01812">
    <property type="entry name" value="Eis"/>
    <property type="match status" value="1"/>
</dbReference>
<feature type="domain" description="N-acetyltransferase" evidence="6">
    <location>
        <begin position="18"/>
        <end position="165"/>
    </location>
</feature>
<dbReference type="SUPFAM" id="SSF55729">
    <property type="entry name" value="Acyl-CoA N-acyltransferases (Nat)"/>
    <property type="match status" value="1"/>
</dbReference>
<organism evidence="7 8">
    <name type="scientific">Nocardiopsis alborubida</name>
    <dbReference type="NCBI Taxonomy" id="146802"/>
    <lineage>
        <taxon>Bacteria</taxon>
        <taxon>Bacillati</taxon>
        <taxon>Actinomycetota</taxon>
        <taxon>Actinomycetes</taxon>
        <taxon>Streptosporangiales</taxon>
        <taxon>Nocardiopsidaceae</taxon>
        <taxon>Nocardiopsis</taxon>
    </lineage>
</organism>
<dbReference type="InterPro" id="IPR041380">
    <property type="entry name" value="Acetyltransf_17"/>
</dbReference>
<dbReference type="GO" id="GO:0030649">
    <property type="term" value="P:aminoglycoside antibiotic catabolic process"/>
    <property type="evidence" value="ECO:0007669"/>
    <property type="project" value="TreeGrafter"/>
</dbReference>
<feature type="active site" description="Proton acceptor; via carboxylate" evidence="4">
    <location>
        <position position="422"/>
    </location>
</feature>
<evidence type="ECO:0000256" key="4">
    <source>
        <dbReference type="HAMAP-Rule" id="MF_01812"/>
    </source>
</evidence>
<keyword evidence="8" id="KW-1185">Reference proteome</keyword>
<dbReference type="InterPro" id="IPR016181">
    <property type="entry name" value="Acyl_CoA_acyltransferase"/>
</dbReference>
<feature type="region of interest" description="Disordered" evidence="5">
    <location>
        <begin position="1"/>
        <end position="25"/>
    </location>
</feature>
<reference evidence="7 8" key="1">
    <citation type="submission" date="2020-04" db="EMBL/GenBank/DDBJ databases">
        <title>MicrobeNet Type strains.</title>
        <authorList>
            <person name="Nicholson A.C."/>
        </authorList>
    </citation>
    <scope>NUCLEOTIDE SEQUENCE [LARGE SCALE GENOMIC DNA]</scope>
    <source>
        <strain evidence="7 8">ATCC 23612</strain>
    </source>
</reference>
<evidence type="ECO:0000313" key="7">
    <source>
        <dbReference type="EMBL" id="NKZ00490.1"/>
    </source>
</evidence>
<dbReference type="Gene3D" id="3.40.630.30">
    <property type="match status" value="2"/>
</dbReference>
<keyword evidence="3 4" id="KW-0012">Acyltransferase</keyword>
<dbReference type="Pfam" id="PF17668">
    <property type="entry name" value="Acetyltransf_17"/>
    <property type="match status" value="1"/>
</dbReference>
<dbReference type="InterPro" id="IPR022902">
    <property type="entry name" value="NAcTrfase_Eis"/>
</dbReference>
<dbReference type="InterPro" id="IPR051554">
    <property type="entry name" value="Acetyltransferase_Eis"/>
</dbReference>
<feature type="binding site" evidence="4">
    <location>
        <begin position="132"/>
        <end position="133"/>
    </location>
    <ligand>
        <name>acetyl-CoA</name>
        <dbReference type="ChEBI" id="CHEBI:57288"/>
    </ligand>
</feature>
<evidence type="ECO:0000256" key="1">
    <source>
        <dbReference type="ARBA" id="ARBA00009213"/>
    </source>
</evidence>
<keyword evidence="2 4" id="KW-0808">Transferase</keyword>
<dbReference type="CDD" id="cd04301">
    <property type="entry name" value="NAT_SF"/>
    <property type="match status" value="1"/>
</dbReference>
<dbReference type="SUPFAM" id="SSF55718">
    <property type="entry name" value="SCP-like"/>
    <property type="match status" value="1"/>
</dbReference>
<comment type="similarity">
    <text evidence="1 4">Belongs to the acetyltransferase Eis family.</text>
</comment>
<accession>A0A7X6MH99</accession>
<dbReference type="InterPro" id="IPR036527">
    <property type="entry name" value="SCP2_sterol-bd_dom_sf"/>
</dbReference>
<dbReference type="Gene3D" id="3.30.1050.10">
    <property type="entry name" value="SCP2 sterol-binding domain"/>
    <property type="match status" value="1"/>
</dbReference>
<dbReference type="Pfam" id="PF13530">
    <property type="entry name" value="SCP2_2"/>
    <property type="match status" value="1"/>
</dbReference>
<sequence>MTGAPQHDPSRRDDAPVWTVREGTEKDHPEAVRVFCEALNLSVREALDDERDHPITEHDRTLLALDGDRVIGTALSHGFEMTAPGGPRRVAGVTGVGVWPTHRRRGVLSALMRRQLADVRGRGENLAVLWASEGGIYARFGYGMAFRETNATLQRAHARLRPDAPRDPSLTLELAEPAEVRQELERVYREALPQRAGQIARGAHWWSLVLKDKEADGSGRLRAALVRGPDGPRGYALYRVVNRWEDGLPSGRVVVRELASVSTAARVALYEHLLDRDLTSEAVFEKLPEDDPLTVLLADPRRLVRRDFEALWVRLVDLPGALSDRPYAAPVDTVLEVADRYAPWNAGRWRLEADTGGARVSPTDAAPDLGLDASHLGAAYLGGRTLTAFTEAGLLTEHTPGAAARLDTALHAPRAPFCGTDF</sequence>
<evidence type="ECO:0000256" key="2">
    <source>
        <dbReference type="ARBA" id="ARBA00022679"/>
    </source>
</evidence>
<comment type="caution">
    <text evidence="7">The sequence shown here is derived from an EMBL/GenBank/DDBJ whole genome shotgun (WGS) entry which is preliminary data.</text>
</comment>
<comment type="subunit">
    <text evidence="4">Homohexamer; trimer of dimers.</text>
</comment>
<dbReference type="NCBIfam" id="NF002367">
    <property type="entry name" value="PRK01346.1-4"/>
    <property type="match status" value="1"/>
</dbReference>
<dbReference type="PANTHER" id="PTHR37817:SF1">
    <property type="entry name" value="N-ACETYLTRANSFERASE EIS"/>
    <property type="match status" value="1"/>
</dbReference>
<feature type="binding site" evidence="4">
    <location>
        <begin position="96"/>
        <end position="98"/>
    </location>
    <ligand>
        <name>acetyl-CoA</name>
        <dbReference type="ChEBI" id="CHEBI:57288"/>
    </ligand>
</feature>
<feature type="active site" description="Proton donor" evidence="4">
    <location>
        <position position="137"/>
    </location>
</feature>
<evidence type="ECO:0000256" key="3">
    <source>
        <dbReference type="ARBA" id="ARBA00023315"/>
    </source>
</evidence>
<dbReference type="AlphaFoldDB" id="A0A7X6MH99"/>
<dbReference type="InterPro" id="IPR025559">
    <property type="entry name" value="Eis_dom"/>
</dbReference>
<dbReference type="PANTHER" id="PTHR37817">
    <property type="entry name" value="N-ACETYLTRANSFERASE EIS"/>
    <property type="match status" value="1"/>
</dbReference>
<dbReference type="EMBL" id="JAAXPG010000024">
    <property type="protein sequence ID" value="NKZ00490.1"/>
    <property type="molecule type" value="Genomic_DNA"/>
</dbReference>
<protein>
    <submittedName>
        <fullName evidence="7">GNAT family N-acetyltransferase</fullName>
    </submittedName>
</protein>
<evidence type="ECO:0000313" key="8">
    <source>
        <dbReference type="Proteomes" id="UP000553209"/>
    </source>
</evidence>
<gene>
    <name evidence="7" type="ORF">HGB44_22880</name>
</gene>
<dbReference type="GO" id="GO:0034069">
    <property type="term" value="F:aminoglycoside N-acetyltransferase activity"/>
    <property type="evidence" value="ECO:0007669"/>
    <property type="project" value="TreeGrafter"/>
</dbReference>
<dbReference type="RefSeq" id="WP_061079216.1">
    <property type="nucleotide sequence ID" value="NZ_JAAXPG010000024.1"/>
</dbReference>
<dbReference type="PROSITE" id="PS51186">
    <property type="entry name" value="GNAT"/>
    <property type="match status" value="1"/>
</dbReference>
<dbReference type="Pfam" id="PF13527">
    <property type="entry name" value="Acetyltransf_9"/>
    <property type="match status" value="1"/>
</dbReference>
<proteinExistence type="inferred from homology"/>
<feature type="binding site" evidence="4">
    <location>
        <begin position="104"/>
        <end position="109"/>
    </location>
    <ligand>
        <name>acetyl-CoA</name>
        <dbReference type="ChEBI" id="CHEBI:57288"/>
    </ligand>
</feature>
<dbReference type="Proteomes" id="UP000553209">
    <property type="component" value="Unassembled WGS sequence"/>
</dbReference>
<evidence type="ECO:0000256" key="5">
    <source>
        <dbReference type="SAM" id="MobiDB-lite"/>
    </source>
</evidence>
<evidence type="ECO:0000259" key="6">
    <source>
        <dbReference type="PROSITE" id="PS51186"/>
    </source>
</evidence>
<name>A0A7X6MH99_9ACTN</name>